<dbReference type="Proteomes" id="UP001239111">
    <property type="component" value="Chromosome 2"/>
</dbReference>
<proteinExistence type="predicted"/>
<gene>
    <name evidence="1" type="ORF">QAD02_015195</name>
</gene>
<keyword evidence="2" id="KW-1185">Reference proteome</keyword>
<evidence type="ECO:0000313" key="2">
    <source>
        <dbReference type="Proteomes" id="UP001239111"/>
    </source>
</evidence>
<name>A0ACC2P8H8_9HYME</name>
<comment type="caution">
    <text evidence="1">The sequence shown here is derived from an EMBL/GenBank/DDBJ whole genome shotgun (WGS) entry which is preliminary data.</text>
</comment>
<organism evidence="1 2">
    <name type="scientific">Eretmocerus hayati</name>
    <dbReference type="NCBI Taxonomy" id="131215"/>
    <lineage>
        <taxon>Eukaryota</taxon>
        <taxon>Metazoa</taxon>
        <taxon>Ecdysozoa</taxon>
        <taxon>Arthropoda</taxon>
        <taxon>Hexapoda</taxon>
        <taxon>Insecta</taxon>
        <taxon>Pterygota</taxon>
        <taxon>Neoptera</taxon>
        <taxon>Endopterygota</taxon>
        <taxon>Hymenoptera</taxon>
        <taxon>Apocrita</taxon>
        <taxon>Proctotrupomorpha</taxon>
        <taxon>Chalcidoidea</taxon>
        <taxon>Aphelinidae</taxon>
        <taxon>Aphelininae</taxon>
        <taxon>Eretmocerus</taxon>
    </lineage>
</organism>
<dbReference type="EMBL" id="CM056742">
    <property type="protein sequence ID" value="KAJ8679408.1"/>
    <property type="molecule type" value="Genomic_DNA"/>
</dbReference>
<evidence type="ECO:0000313" key="1">
    <source>
        <dbReference type="EMBL" id="KAJ8679408.1"/>
    </source>
</evidence>
<reference evidence="1" key="1">
    <citation type="submission" date="2023-04" db="EMBL/GenBank/DDBJ databases">
        <title>A chromosome-level genome assembly of the parasitoid wasp Eretmocerus hayati.</title>
        <authorList>
            <person name="Zhong Y."/>
            <person name="Liu S."/>
            <person name="Liu Y."/>
        </authorList>
    </citation>
    <scope>NUCLEOTIDE SEQUENCE</scope>
    <source>
        <strain evidence="1">ZJU_SS_LIU_2023</strain>
    </source>
</reference>
<protein>
    <submittedName>
        <fullName evidence="1">Uncharacterized protein</fullName>
    </submittedName>
</protein>
<accession>A0ACC2P8H8</accession>
<sequence length="542" mass="62694">MKSNKFKNKRNVPETSTCKRRRTGLLNLPDAIWNQYQNSLNQEQSVESKQPIQTVTLRCTLYSGSDLNSRVDSVENQVILDESIQEQCQTSVKSDRLSEPELNNTANEMTSELSPKNTMNQVTSASCSKDRVSEVACRNRLLPPRINTRNRLKRDVAVVKAVQKDNSSPPKSSSLIKINSNIMMKKLCVNLVDCQSVQSNCAVLMQRLEELLKDSEGISNQVMDAKQLITNCSIRTVIARKEADEFFKGHLISADAELEQVVQKIELQKSMISDIQKLSNQFVTSVPNLEEENEDASRSASLLKAAQDELSILRLRNDYLENAAIKHRSKLIRLKKIRQKQEVDKKKSVLAMKRKINFLRKKLLLVKSENSCKVEENTELYKDKLENLINMNFTMMKALVDESSFHDNKMNVFIHDRAMKTKDETIEKLKIQVNRLKKQNEVKNDTIKQLMLAKRKNEKDMAIIVRENQVKDEKSKREINRLNSLVNDLNRRRDRWLTDKFHQKCHSMMLLNKLRQLEAQQGKITELNKRQKKMDTSKNLMS</sequence>